<dbReference type="PANTHER" id="PTHR20956:SF12">
    <property type="entry name" value="FLYWCH-TYPE DOMAIN-CONTAINING PROTEIN"/>
    <property type="match status" value="1"/>
</dbReference>
<evidence type="ECO:0000256" key="1">
    <source>
        <dbReference type="SAM" id="MobiDB-lite"/>
    </source>
</evidence>
<dbReference type="Proteomes" id="UP000762676">
    <property type="component" value="Unassembled WGS sequence"/>
</dbReference>
<dbReference type="AlphaFoldDB" id="A0AAV4IDE3"/>
<dbReference type="PANTHER" id="PTHR20956">
    <property type="entry name" value="HEH2P"/>
    <property type="match status" value="1"/>
</dbReference>
<dbReference type="EMBL" id="BMAT01009538">
    <property type="protein sequence ID" value="GFS08218.1"/>
    <property type="molecule type" value="Genomic_DNA"/>
</dbReference>
<reference evidence="2 3" key="1">
    <citation type="journal article" date="2021" name="Elife">
        <title>Chloroplast acquisition without the gene transfer in kleptoplastic sea slugs, Plakobranchus ocellatus.</title>
        <authorList>
            <person name="Maeda T."/>
            <person name="Takahashi S."/>
            <person name="Yoshida T."/>
            <person name="Shimamura S."/>
            <person name="Takaki Y."/>
            <person name="Nagai Y."/>
            <person name="Toyoda A."/>
            <person name="Suzuki Y."/>
            <person name="Arimoto A."/>
            <person name="Ishii H."/>
            <person name="Satoh N."/>
            <person name="Nishiyama T."/>
            <person name="Hasebe M."/>
            <person name="Maruyama T."/>
            <person name="Minagawa J."/>
            <person name="Obokata J."/>
            <person name="Shigenobu S."/>
        </authorList>
    </citation>
    <scope>NUCLEOTIDE SEQUENCE [LARGE SCALE GENOMIC DNA]</scope>
</reference>
<comment type="caution">
    <text evidence="2">The sequence shown here is derived from an EMBL/GenBank/DDBJ whole genome shotgun (WGS) entry which is preliminary data.</text>
</comment>
<name>A0AAV4IDE3_9GAST</name>
<keyword evidence="3" id="KW-1185">Reference proteome</keyword>
<evidence type="ECO:0000313" key="3">
    <source>
        <dbReference type="Proteomes" id="UP000762676"/>
    </source>
</evidence>
<gene>
    <name evidence="2" type="ORF">ElyMa_004751000</name>
</gene>
<protein>
    <submittedName>
        <fullName evidence="2">Uncharacterized protein</fullName>
    </submittedName>
</protein>
<accession>A0AAV4IDE3</accession>
<proteinExistence type="predicted"/>
<sequence>MVRQEFDKFMKGGQVHHHAADTGTAAKAKLVRDVKEKAVLNPFQSTYTIAEPLVTEVERVPNQRPIDYPGRIRNRRRQQGRPNHPKTLDFQLDMEHVPTEFELADIEIGNRRHLLFFTKRQMDLLKKSLLVFCGCHL</sequence>
<organism evidence="2 3">
    <name type="scientific">Elysia marginata</name>
    <dbReference type="NCBI Taxonomy" id="1093978"/>
    <lineage>
        <taxon>Eukaryota</taxon>
        <taxon>Metazoa</taxon>
        <taxon>Spiralia</taxon>
        <taxon>Lophotrochozoa</taxon>
        <taxon>Mollusca</taxon>
        <taxon>Gastropoda</taxon>
        <taxon>Heterobranchia</taxon>
        <taxon>Euthyneura</taxon>
        <taxon>Panpulmonata</taxon>
        <taxon>Sacoglossa</taxon>
        <taxon>Placobranchoidea</taxon>
        <taxon>Plakobranchidae</taxon>
        <taxon>Elysia</taxon>
    </lineage>
</organism>
<evidence type="ECO:0000313" key="2">
    <source>
        <dbReference type="EMBL" id="GFS08218.1"/>
    </source>
</evidence>
<feature type="region of interest" description="Disordered" evidence="1">
    <location>
        <begin position="65"/>
        <end position="85"/>
    </location>
</feature>